<keyword evidence="4 7" id="KW-0560">Oxidoreductase</keyword>
<proteinExistence type="inferred from homology"/>
<evidence type="ECO:0000256" key="5">
    <source>
        <dbReference type="ARBA" id="ARBA00023004"/>
    </source>
</evidence>
<dbReference type="EMBL" id="BIFQ01000002">
    <property type="protein sequence ID" value="GCE09019.1"/>
    <property type="molecule type" value="Genomic_DNA"/>
</dbReference>
<dbReference type="GO" id="GO:0016705">
    <property type="term" value="F:oxidoreductase activity, acting on paired donors, with incorporation or reduction of molecular oxygen"/>
    <property type="evidence" value="ECO:0007669"/>
    <property type="project" value="InterPro"/>
</dbReference>
<keyword evidence="9" id="KW-1185">Reference proteome</keyword>
<dbReference type="AlphaFoldDB" id="A0A401ZQ72"/>
<comment type="caution">
    <text evidence="8">The sequence shown here is derived from an EMBL/GenBank/DDBJ whole genome shotgun (WGS) entry which is preliminary data.</text>
</comment>
<comment type="similarity">
    <text evidence="1 7">Belongs to the cytochrome P450 family.</text>
</comment>
<organism evidence="8 9">
    <name type="scientific">Dictyobacter aurantiacus</name>
    <dbReference type="NCBI Taxonomy" id="1936993"/>
    <lineage>
        <taxon>Bacteria</taxon>
        <taxon>Bacillati</taxon>
        <taxon>Chloroflexota</taxon>
        <taxon>Ktedonobacteria</taxon>
        <taxon>Ktedonobacterales</taxon>
        <taxon>Dictyobacteraceae</taxon>
        <taxon>Dictyobacter</taxon>
    </lineage>
</organism>
<dbReference type="SUPFAM" id="SSF48264">
    <property type="entry name" value="Cytochrome P450"/>
    <property type="match status" value="1"/>
</dbReference>
<dbReference type="CDD" id="cd20625">
    <property type="entry name" value="CYP164-like"/>
    <property type="match status" value="1"/>
</dbReference>
<dbReference type="OrthoDB" id="9801155at2"/>
<evidence type="ECO:0000256" key="6">
    <source>
        <dbReference type="ARBA" id="ARBA00023033"/>
    </source>
</evidence>
<gene>
    <name evidence="8" type="ORF">KDAU_63480</name>
</gene>
<keyword evidence="5 7" id="KW-0408">Iron</keyword>
<evidence type="ECO:0000256" key="4">
    <source>
        <dbReference type="ARBA" id="ARBA00023002"/>
    </source>
</evidence>
<keyword evidence="2 7" id="KW-0349">Heme</keyword>
<dbReference type="PROSITE" id="PS00086">
    <property type="entry name" value="CYTOCHROME_P450"/>
    <property type="match status" value="1"/>
</dbReference>
<dbReference type="GO" id="GO:0020037">
    <property type="term" value="F:heme binding"/>
    <property type="evidence" value="ECO:0007669"/>
    <property type="project" value="InterPro"/>
</dbReference>
<dbReference type="InterPro" id="IPR001128">
    <property type="entry name" value="Cyt_P450"/>
</dbReference>
<dbReference type="Gene3D" id="1.10.630.10">
    <property type="entry name" value="Cytochrome P450"/>
    <property type="match status" value="1"/>
</dbReference>
<dbReference type="InterPro" id="IPR017972">
    <property type="entry name" value="Cyt_P450_CS"/>
</dbReference>
<evidence type="ECO:0000256" key="2">
    <source>
        <dbReference type="ARBA" id="ARBA00022617"/>
    </source>
</evidence>
<accession>A0A401ZQ72</accession>
<dbReference type="Pfam" id="PF00067">
    <property type="entry name" value="p450"/>
    <property type="match status" value="1"/>
</dbReference>
<evidence type="ECO:0000313" key="8">
    <source>
        <dbReference type="EMBL" id="GCE09019.1"/>
    </source>
</evidence>
<name>A0A401ZQ72_9CHLR</name>
<dbReference type="PRINTS" id="PR00359">
    <property type="entry name" value="BP450"/>
</dbReference>
<keyword evidence="3 7" id="KW-0479">Metal-binding</keyword>
<dbReference type="PRINTS" id="PR00385">
    <property type="entry name" value="P450"/>
</dbReference>
<evidence type="ECO:0000256" key="3">
    <source>
        <dbReference type="ARBA" id="ARBA00022723"/>
    </source>
</evidence>
<dbReference type="InterPro" id="IPR002397">
    <property type="entry name" value="Cyt_P450_B"/>
</dbReference>
<dbReference type="GO" id="GO:0004497">
    <property type="term" value="F:monooxygenase activity"/>
    <property type="evidence" value="ECO:0007669"/>
    <property type="project" value="UniProtKB-KW"/>
</dbReference>
<dbReference type="PANTHER" id="PTHR46696:SF1">
    <property type="entry name" value="CYTOCHROME P450 YJIB-RELATED"/>
    <property type="match status" value="1"/>
</dbReference>
<keyword evidence="6 7" id="KW-0503">Monooxygenase</keyword>
<dbReference type="PANTHER" id="PTHR46696">
    <property type="entry name" value="P450, PUTATIVE (EUROFUNG)-RELATED"/>
    <property type="match status" value="1"/>
</dbReference>
<evidence type="ECO:0000256" key="1">
    <source>
        <dbReference type="ARBA" id="ARBA00010617"/>
    </source>
</evidence>
<dbReference type="Proteomes" id="UP000287224">
    <property type="component" value="Unassembled WGS sequence"/>
</dbReference>
<protein>
    <submittedName>
        <fullName evidence="8">Cytochrome P450</fullName>
    </submittedName>
</protein>
<reference evidence="9" key="1">
    <citation type="submission" date="2018-12" db="EMBL/GenBank/DDBJ databases">
        <title>Tengunoibacter tsumagoiensis gen. nov., sp. nov., Dictyobacter kobayashii sp. nov., D. alpinus sp. nov., and D. joshuensis sp. nov. and description of Dictyobacteraceae fam. nov. within the order Ktedonobacterales isolated from Tengu-no-mugimeshi.</title>
        <authorList>
            <person name="Wang C.M."/>
            <person name="Zheng Y."/>
            <person name="Sakai Y."/>
            <person name="Toyoda A."/>
            <person name="Minakuchi Y."/>
            <person name="Abe K."/>
            <person name="Yokota A."/>
            <person name="Yabe S."/>
        </authorList>
    </citation>
    <scope>NUCLEOTIDE SEQUENCE [LARGE SCALE GENOMIC DNA]</scope>
    <source>
        <strain evidence="9">S-27</strain>
    </source>
</reference>
<dbReference type="GO" id="GO:0005506">
    <property type="term" value="F:iron ion binding"/>
    <property type="evidence" value="ECO:0007669"/>
    <property type="project" value="InterPro"/>
</dbReference>
<sequence length="407" mass="45933">MAESTVDLDNMISPEYFADPYVLFEQIRENDPIHWNALFGFWILTRYDDIYSALQDRRFASTVTPRSSLLASLAPEDLAALPAVAGYLTMFMQGMDPPLHTRQRGLIHRSFTPRMVEHMRERIESIVTELLDAVQAKGEFDLMDDLAFPLPSTVIFELLGIPLELRDSVRRSSETIAAFVSLTTPAPGQLQQMAASLQIVADQLRPIIAQRRTQPQNDFLSSLVQVEEHGEYLSEQELIILITMLLFAGHETTTNLLGNGIFALLNHPRQWELLKANPSLVNGAVEEMLRFSSPVTIISRFITEDLTMDGKRIHKGEQVRLALGAANRDPKHFPDPNAFNITRKPERILSFGFGIHFCVGAALARMESQIVLTELIRRMPNLRIANDSYQWRPNLAMPGLLSLPVKC</sequence>
<evidence type="ECO:0000256" key="7">
    <source>
        <dbReference type="RuleBase" id="RU000461"/>
    </source>
</evidence>
<dbReference type="InterPro" id="IPR036396">
    <property type="entry name" value="Cyt_P450_sf"/>
</dbReference>
<dbReference type="RefSeq" id="WP_126601473.1">
    <property type="nucleotide sequence ID" value="NZ_BIFQ01000002.1"/>
</dbReference>
<dbReference type="FunFam" id="1.10.630.10:FF:000018">
    <property type="entry name" value="Cytochrome P450 monooxygenase"/>
    <property type="match status" value="1"/>
</dbReference>
<evidence type="ECO:0000313" key="9">
    <source>
        <dbReference type="Proteomes" id="UP000287224"/>
    </source>
</evidence>